<dbReference type="FunFam" id="1.20.1250.20:FF:000106">
    <property type="entry name" value="MFS transporter, putative"/>
    <property type="match status" value="1"/>
</dbReference>
<evidence type="ECO:0000256" key="4">
    <source>
        <dbReference type="ARBA" id="ARBA00022989"/>
    </source>
</evidence>
<dbReference type="AlphaFoldDB" id="A0A0G2H0X6"/>
<evidence type="ECO:0000313" key="10">
    <source>
        <dbReference type="EMBL" id="OMP84645.1"/>
    </source>
</evidence>
<dbReference type="FunFam" id="1.20.1250.20:FF:000247">
    <property type="entry name" value="MFS general substrate transporter"/>
    <property type="match status" value="1"/>
</dbReference>
<evidence type="ECO:0000256" key="5">
    <source>
        <dbReference type="ARBA" id="ARBA00023136"/>
    </source>
</evidence>
<keyword evidence="4 7" id="KW-1133">Transmembrane helix</keyword>
<keyword evidence="2" id="KW-0813">Transport</keyword>
<evidence type="ECO:0000256" key="3">
    <source>
        <dbReference type="ARBA" id="ARBA00022692"/>
    </source>
</evidence>
<sequence length="592" mass="67874">MAISKDRRQHRRQPSWLRIATTANSPYAGSTRSEQSPWSSTQYTFAAAEASAFEDMASPTTLDEIGYAKKNDGWLEEAPASTVKSDPTFATSGLDQYYRPVEGYEGLHRYDPDFEWEPEEERRVVRKIDKRICVWVCIMFFALQLDRGNIAQALSDNMLDDLGLTTNDYNYGQTIFYVSFLLAELPSQLISKWMGPDHWIPIQMVSWSVIASMQAFISGRKSFFLTRCLLGALEGGFVPEQILYLSYWYTSSEMPTRLSWFWVSSKATDMSSAFIAYVLLRLRGFFGAAGWQWLFFLEGLLTGAIGVLSWYYLPPGPTQTASAFRGEEGWFTARQEKIMINRVLRDDPSKGDMHNRQAITPQMLWECLADWHMWPLYLLGLTAFVPQYPMTAYLTLQLREIGFDPLDTNLLVIPPMCLYVIQLLFWTWLSEKLNERFLLATVGQLWSLPLLLALLALPLAAPAGLRYVLIAFLVGFPYVHAILVANTSRNAGTVRTRTVASALYNMCAQADNIIGSNIYREDDKPLYLRGNKILIFFCIFNILLFVGTKYFYVNINRDREAKWNAMSHDDKEIYLATTRDKGNKRLDFRFAH</sequence>
<evidence type="ECO:0000313" key="12">
    <source>
        <dbReference type="Proteomes" id="UP000190776"/>
    </source>
</evidence>
<comment type="subcellular location">
    <subcellularLocation>
        <location evidence="1">Membrane</location>
        <topology evidence="1">Multi-pass membrane protein</topology>
    </subcellularLocation>
</comment>
<reference evidence="9 11" key="1">
    <citation type="submission" date="2015-03" db="EMBL/GenBank/DDBJ databases">
        <authorList>
            <person name="Morales-Cruz A."/>
            <person name="Amrine K.C."/>
            <person name="Cantu D."/>
        </authorList>
    </citation>
    <scope>NUCLEOTIDE SEQUENCE [LARGE SCALE GENOMIC DNA]</scope>
    <source>
        <strain evidence="9">DS831</strain>
    </source>
</reference>
<feature type="transmembrane region" description="Helical" evidence="7">
    <location>
        <begin position="292"/>
        <end position="313"/>
    </location>
</feature>
<organism evidence="9 11">
    <name type="scientific">Diplodia seriata</name>
    <dbReference type="NCBI Taxonomy" id="420778"/>
    <lineage>
        <taxon>Eukaryota</taxon>
        <taxon>Fungi</taxon>
        <taxon>Dikarya</taxon>
        <taxon>Ascomycota</taxon>
        <taxon>Pezizomycotina</taxon>
        <taxon>Dothideomycetes</taxon>
        <taxon>Dothideomycetes incertae sedis</taxon>
        <taxon>Botryosphaeriales</taxon>
        <taxon>Botryosphaeriaceae</taxon>
        <taxon>Diplodia</taxon>
    </lineage>
</organism>
<evidence type="ECO:0000256" key="7">
    <source>
        <dbReference type="SAM" id="Phobius"/>
    </source>
</evidence>
<feature type="transmembrane region" description="Helical" evidence="7">
    <location>
        <begin position="408"/>
        <end position="429"/>
    </location>
</feature>
<evidence type="ECO:0000313" key="9">
    <source>
        <dbReference type="EMBL" id="KKY22460.1"/>
    </source>
</evidence>
<reference evidence="10 12" key="3">
    <citation type="submission" date="2017-01" db="EMBL/GenBank/DDBJ databases">
        <title>Draft genome sequence of Diplodia seriata F98.1, a fungal species involved in grapevine trunk diseases.</title>
        <authorList>
            <person name="Robert-Siegwald G."/>
            <person name="Vallet J."/>
            <person name="Abou-Mansour E."/>
            <person name="Xu J."/>
            <person name="Rey P."/>
            <person name="Bertsch C."/>
            <person name="Rego C."/>
            <person name="Larignon P."/>
            <person name="Fontaine F."/>
            <person name="Lebrun M.-H."/>
        </authorList>
    </citation>
    <scope>NUCLEOTIDE SEQUENCE [LARGE SCALE GENOMIC DNA]</scope>
    <source>
        <strain evidence="10 12">F98.1</strain>
    </source>
</reference>
<evidence type="ECO:0000256" key="1">
    <source>
        <dbReference type="ARBA" id="ARBA00004141"/>
    </source>
</evidence>
<evidence type="ECO:0000313" key="11">
    <source>
        <dbReference type="Proteomes" id="UP000034182"/>
    </source>
</evidence>
<dbReference type="GO" id="GO:0016020">
    <property type="term" value="C:membrane"/>
    <property type="evidence" value="ECO:0007669"/>
    <property type="project" value="UniProtKB-SubCell"/>
</dbReference>
<dbReference type="PANTHER" id="PTHR43791:SF104">
    <property type="entry name" value="MAJOR FACILITATOR SUPERFAMILY (MFS) PROFILE DOMAIN-CONTAINING PROTEIN-RELATED"/>
    <property type="match status" value="1"/>
</dbReference>
<feature type="transmembrane region" description="Helical" evidence="7">
    <location>
        <begin position="132"/>
        <end position="150"/>
    </location>
</feature>
<feature type="transmembrane region" description="Helical" evidence="7">
    <location>
        <begin position="467"/>
        <end position="485"/>
    </location>
</feature>
<dbReference type="Proteomes" id="UP000190776">
    <property type="component" value="Unassembled WGS sequence"/>
</dbReference>
<dbReference type="InterPro" id="IPR036259">
    <property type="entry name" value="MFS_trans_sf"/>
</dbReference>
<keyword evidence="5 7" id="KW-0472">Membrane</keyword>
<dbReference type="PANTHER" id="PTHR43791">
    <property type="entry name" value="PERMEASE-RELATED"/>
    <property type="match status" value="1"/>
</dbReference>
<name>A0A0G2H0X6_9PEZI</name>
<dbReference type="SUPFAM" id="SSF103473">
    <property type="entry name" value="MFS general substrate transporter"/>
    <property type="match status" value="1"/>
</dbReference>
<feature type="transmembrane region" description="Helical" evidence="7">
    <location>
        <begin position="533"/>
        <end position="552"/>
    </location>
</feature>
<feature type="region of interest" description="Disordered" evidence="6">
    <location>
        <begin position="1"/>
        <end position="39"/>
    </location>
</feature>
<feature type="compositionally biased region" description="Polar residues" evidence="6">
    <location>
        <begin position="21"/>
        <end position="39"/>
    </location>
</feature>
<dbReference type="Gene3D" id="1.20.1250.20">
    <property type="entry name" value="MFS general substrate transporter like domains"/>
    <property type="match status" value="2"/>
</dbReference>
<feature type="transmembrane region" description="Helical" evidence="7">
    <location>
        <begin position="261"/>
        <end position="280"/>
    </location>
</feature>
<dbReference type="EMBL" id="MSZU01000087">
    <property type="protein sequence ID" value="OMP84645.1"/>
    <property type="molecule type" value="Genomic_DNA"/>
</dbReference>
<dbReference type="InterPro" id="IPR011701">
    <property type="entry name" value="MFS"/>
</dbReference>
<dbReference type="GO" id="GO:0022857">
    <property type="term" value="F:transmembrane transporter activity"/>
    <property type="evidence" value="ECO:0007669"/>
    <property type="project" value="InterPro"/>
</dbReference>
<feature type="transmembrane region" description="Helical" evidence="7">
    <location>
        <begin position="374"/>
        <end position="396"/>
    </location>
</feature>
<dbReference type="Pfam" id="PF07690">
    <property type="entry name" value="MFS_1"/>
    <property type="match status" value="1"/>
</dbReference>
<dbReference type="PROSITE" id="PS50850">
    <property type="entry name" value="MFS"/>
    <property type="match status" value="1"/>
</dbReference>
<evidence type="ECO:0000256" key="2">
    <source>
        <dbReference type="ARBA" id="ARBA00022448"/>
    </source>
</evidence>
<feature type="transmembrane region" description="Helical" evidence="7">
    <location>
        <begin position="441"/>
        <end position="460"/>
    </location>
</feature>
<gene>
    <name evidence="10" type="ORF">BK809_0001748</name>
    <name evidence="9" type="ORF">UCDDS831_g03625</name>
</gene>
<keyword evidence="3 7" id="KW-0812">Transmembrane</keyword>
<proteinExistence type="predicted"/>
<dbReference type="InterPro" id="IPR020846">
    <property type="entry name" value="MFS_dom"/>
</dbReference>
<evidence type="ECO:0000259" key="8">
    <source>
        <dbReference type="PROSITE" id="PS50850"/>
    </source>
</evidence>
<comment type="caution">
    <text evidence="9">The sequence shown here is derived from an EMBL/GenBank/DDBJ whole genome shotgun (WGS) entry which is preliminary data.</text>
</comment>
<dbReference type="OrthoDB" id="1935484at2759"/>
<reference evidence="9 11" key="2">
    <citation type="submission" date="2015-05" db="EMBL/GenBank/DDBJ databases">
        <title>Distinctive expansion of gene families associated with plant cell wall degradation and secondary metabolism in the genomes of grapevine trunk pathogens.</title>
        <authorList>
            <person name="Lawrence D.P."/>
            <person name="Travadon R."/>
            <person name="Rolshausen P.E."/>
            <person name="Baumgartner K."/>
        </authorList>
    </citation>
    <scope>NUCLEOTIDE SEQUENCE [LARGE SCALE GENOMIC DNA]</scope>
    <source>
        <strain evidence="9">DS831</strain>
    </source>
</reference>
<feature type="transmembrane region" description="Helical" evidence="7">
    <location>
        <begin position="199"/>
        <end position="217"/>
    </location>
</feature>
<accession>A0A0G2H0X6</accession>
<feature type="domain" description="Major facilitator superfamily (MFS) profile" evidence="8">
    <location>
        <begin position="132"/>
        <end position="559"/>
    </location>
</feature>
<evidence type="ECO:0000256" key="6">
    <source>
        <dbReference type="SAM" id="MobiDB-lite"/>
    </source>
</evidence>
<protein>
    <submittedName>
        <fullName evidence="9">Putative phthalate transporter</fullName>
    </submittedName>
    <submittedName>
        <fullName evidence="10">Putative transporter</fullName>
    </submittedName>
</protein>
<dbReference type="EMBL" id="LAQI01000077">
    <property type="protein sequence ID" value="KKY22460.1"/>
    <property type="molecule type" value="Genomic_DNA"/>
</dbReference>
<dbReference type="Proteomes" id="UP000034182">
    <property type="component" value="Unassembled WGS sequence"/>
</dbReference>